<dbReference type="Gene3D" id="2.60.40.10">
    <property type="entry name" value="Immunoglobulins"/>
    <property type="match status" value="1"/>
</dbReference>
<evidence type="ECO:0000313" key="2">
    <source>
        <dbReference type="Proteomes" id="UP000186607"/>
    </source>
</evidence>
<protein>
    <submittedName>
        <fullName evidence="1">Fibronectin type III domain protein</fullName>
    </submittedName>
</protein>
<evidence type="ECO:0000313" key="1">
    <source>
        <dbReference type="EMBL" id="OLV15762.1"/>
    </source>
</evidence>
<reference evidence="1 2" key="1">
    <citation type="submission" date="2017-01" db="EMBL/GenBank/DDBJ databases">
        <title>Genome Analysis of Deinococcus marmoris KOPRI26562.</title>
        <authorList>
            <person name="Kim J.H."/>
            <person name="Oh H.-M."/>
        </authorList>
    </citation>
    <scope>NUCLEOTIDE SEQUENCE [LARGE SCALE GENOMIC DNA]</scope>
    <source>
        <strain evidence="1 2">KOPRI26562</strain>
    </source>
</reference>
<keyword evidence="2" id="KW-1185">Reference proteome</keyword>
<accession>A0A1U7NS64</accession>
<dbReference type="InterPro" id="IPR013783">
    <property type="entry name" value="Ig-like_fold"/>
</dbReference>
<dbReference type="AlphaFoldDB" id="A0A1U7NS64"/>
<sequence>MYAAPLLLSVLLSACGGGDAPTGDTQAPTVTLSATPAAAAEGGTVTLSAAASDNVGVSKVSFFDGVAPLGEDTSEPYSLSVTLAAGSSGSHSYTARAYDAAGNSTVSAAQVVTVTVSASTAGVWDSSNWDEAVFQ</sequence>
<organism evidence="1 2">
    <name type="scientific">Deinococcus marmoris</name>
    <dbReference type="NCBI Taxonomy" id="249408"/>
    <lineage>
        <taxon>Bacteria</taxon>
        <taxon>Thermotogati</taxon>
        <taxon>Deinococcota</taxon>
        <taxon>Deinococci</taxon>
        <taxon>Deinococcales</taxon>
        <taxon>Deinococcaceae</taxon>
        <taxon>Deinococcus</taxon>
    </lineage>
</organism>
<gene>
    <name evidence="1" type="ORF">BOO71_0013906</name>
</gene>
<dbReference type="EMBL" id="MSTI01000164">
    <property type="protein sequence ID" value="OLV15762.1"/>
    <property type="molecule type" value="Genomic_DNA"/>
</dbReference>
<comment type="caution">
    <text evidence="1">The sequence shown here is derived from an EMBL/GenBank/DDBJ whole genome shotgun (WGS) entry which is preliminary data.</text>
</comment>
<name>A0A1U7NS64_9DEIO</name>
<proteinExistence type="predicted"/>
<dbReference type="Pfam" id="PF17957">
    <property type="entry name" value="Big_7"/>
    <property type="match status" value="1"/>
</dbReference>
<dbReference type="Proteomes" id="UP000186607">
    <property type="component" value="Unassembled WGS sequence"/>
</dbReference>
<dbReference type="STRING" id="249408.BOO71_0013906"/>